<evidence type="ECO:0000313" key="2">
    <source>
        <dbReference type="EMBL" id="VFS64185.1"/>
    </source>
</evidence>
<evidence type="ECO:0008006" key="4">
    <source>
        <dbReference type="Google" id="ProtNLM"/>
    </source>
</evidence>
<dbReference type="AlphaFoldDB" id="A0A485ATE6"/>
<name>A0A485ATE6_KLUCR</name>
<sequence length="127" mass="14001">MVRVILVIMVTLFLAGCQSAANFERNMLTWRGQPIQSMIQQWGYPNGELTSPDGNKVYVYGNSGSVYVPQTTTYNTNANVIGNSVFSTTNAYTTGGYSINMSCTIYVEFGEDKVIKNVSWRGNNCVA</sequence>
<feature type="signal peptide" evidence="1">
    <location>
        <begin position="1"/>
        <end position="20"/>
    </location>
</feature>
<dbReference type="PROSITE" id="PS51257">
    <property type="entry name" value="PROKAR_LIPOPROTEIN"/>
    <property type="match status" value="1"/>
</dbReference>
<protein>
    <recommendedName>
        <fullName evidence="4">Lipoprotein</fullName>
    </recommendedName>
</protein>
<accession>A0A485ATE6</accession>
<keyword evidence="1" id="KW-0732">Signal</keyword>
<evidence type="ECO:0000256" key="1">
    <source>
        <dbReference type="SAM" id="SignalP"/>
    </source>
</evidence>
<organism evidence="2 3">
    <name type="scientific">Kluyvera cryocrescens</name>
    <name type="common">Kluyvera citrophila</name>
    <dbReference type="NCBI Taxonomy" id="580"/>
    <lineage>
        <taxon>Bacteria</taxon>
        <taxon>Pseudomonadati</taxon>
        <taxon>Pseudomonadota</taxon>
        <taxon>Gammaproteobacteria</taxon>
        <taxon>Enterobacterales</taxon>
        <taxon>Enterobacteriaceae</taxon>
        <taxon>Kluyvera</taxon>
    </lineage>
</organism>
<dbReference type="EMBL" id="CAADJD010000018">
    <property type="protein sequence ID" value="VFS64185.1"/>
    <property type="molecule type" value="Genomic_DNA"/>
</dbReference>
<reference evidence="2 3" key="1">
    <citation type="submission" date="2019-03" db="EMBL/GenBank/DDBJ databases">
        <authorList>
            <consortium name="Pathogen Informatics"/>
        </authorList>
    </citation>
    <scope>NUCLEOTIDE SEQUENCE [LARGE SCALE GENOMIC DNA]</scope>
    <source>
        <strain evidence="2 3">NCTC12993</strain>
    </source>
</reference>
<gene>
    <name evidence="2" type="ORF">NCTC12993_03125</name>
</gene>
<keyword evidence="3" id="KW-1185">Reference proteome</keyword>
<evidence type="ECO:0000313" key="3">
    <source>
        <dbReference type="Proteomes" id="UP000401081"/>
    </source>
</evidence>
<feature type="chain" id="PRO_5019796996" description="Lipoprotein" evidence="1">
    <location>
        <begin position="21"/>
        <end position="127"/>
    </location>
</feature>
<dbReference type="Proteomes" id="UP000401081">
    <property type="component" value="Unassembled WGS sequence"/>
</dbReference>
<proteinExistence type="predicted"/>